<evidence type="ECO:0000256" key="2">
    <source>
        <dbReference type="SAM" id="SignalP"/>
    </source>
</evidence>
<evidence type="ECO:0000313" key="3">
    <source>
        <dbReference type="EMBL" id="MBW74395.1"/>
    </source>
</evidence>
<protein>
    <submittedName>
        <fullName evidence="3">Putative secreted protein</fullName>
    </submittedName>
</protein>
<proteinExistence type="predicted"/>
<accession>A0A2M4D9Z9</accession>
<feature type="region of interest" description="Disordered" evidence="1">
    <location>
        <begin position="21"/>
        <end position="79"/>
    </location>
</feature>
<feature type="chain" id="PRO_5014831186" evidence="2">
    <location>
        <begin position="26"/>
        <end position="79"/>
    </location>
</feature>
<name>A0A2M4D9Z9_ANODA</name>
<organism evidence="3">
    <name type="scientific">Anopheles darlingi</name>
    <name type="common">Mosquito</name>
    <dbReference type="NCBI Taxonomy" id="43151"/>
    <lineage>
        <taxon>Eukaryota</taxon>
        <taxon>Metazoa</taxon>
        <taxon>Ecdysozoa</taxon>
        <taxon>Arthropoda</taxon>
        <taxon>Hexapoda</taxon>
        <taxon>Insecta</taxon>
        <taxon>Pterygota</taxon>
        <taxon>Neoptera</taxon>
        <taxon>Endopterygota</taxon>
        <taxon>Diptera</taxon>
        <taxon>Nematocera</taxon>
        <taxon>Culicoidea</taxon>
        <taxon>Culicidae</taxon>
        <taxon>Anophelinae</taxon>
        <taxon>Anopheles</taxon>
    </lineage>
</organism>
<feature type="compositionally biased region" description="Basic and acidic residues" evidence="1">
    <location>
        <begin position="44"/>
        <end position="65"/>
    </location>
</feature>
<reference evidence="3" key="1">
    <citation type="submission" date="2018-01" db="EMBL/GenBank/DDBJ databases">
        <title>An insight into the sialome of Amazonian anophelines.</title>
        <authorList>
            <person name="Ribeiro J.M."/>
            <person name="Scarpassa V."/>
            <person name="Calvo E."/>
        </authorList>
    </citation>
    <scope>NUCLEOTIDE SEQUENCE</scope>
</reference>
<keyword evidence="2" id="KW-0732">Signal</keyword>
<dbReference type="AlphaFoldDB" id="A0A2M4D9Z9"/>
<sequence>MCRVRVSQILAVLLCCSSFRSPGQGRVSCEKAKRTAGSAKRNPKRGEGETQQSDRKCDLKRESGERANVQTSRRERARS</sequence>
<evidence type="ECO:0000256" key="1">
    <source>
        <dbReference type="SAM" id="MobiDB-lite"/>
    </source>
</evidence>
<dbReference type="EMBL" id="GGFL01010217">
    <property type="protein sequence ID" value="MBW74395.1"/>
    <property type="molecule type" value="Transcribed_RNA"/>
</dbReference>
<feature type="signal peptide" evidence="2">
    <location>
        <begin position="1"/>
        <end position="25"/>
    </location>
</feature>